<dbReference type="Gene3D" id="3.40.50.1220">
    <property type="entry name" value="TPP-binding domain"/>
    <property type="match status" value="1"/>
</dbReference>
<evidence type="ECO:0000256" key="16">
    <source>
        <dbReference type="SAM" id="Phobius"/>
    </source>
</evidence>
<protein>
    <recommendedName>
        <fullName evidence="5 15">NAD(P) transhydrogenase subunit beta</fullName>
        <ecNumber evidence="4 15">7.1.1.1</ecNumber>
    </recommendedName>
    <alternativeName>
        <fullName evidence="15">Nicotinamide nucleotide transhydrogenase subunit beta</fullName>
    </alternativeName>
</protein>
<dbReference type="GO" id="GO:0050661">
    <property type="term" value="F:NADP binding"/>
    <property type="evidence" value="ECO:0007669"/>
    <property type="project" value="InterPro"/>
</dbReference>
<organism evidence="18 19">
    <name type="scientific">Halostreptopolyspora alba</name>
    <dbReference type="NCBI Taxonomy" id="2487137"/>
    <lineage>
        <taxon>Bacteria</taxon>
        <taxon>Bacillati</taxon>
        <taxon>Actinomycetota</taxon>
        <taxon>Actinomycetes</taxon>
        <taxon>Streptosporangiales</taxon>
        <taxon>Nocardiopsidaceae</taxon>
        <taxon>Halostreptopolyspora</taxon>
    </lineage>
</organism>
<keyword evidence="13 15" id="KW-0472">Membrane</keyword>
<comment type="similarity">
    <text evidence="3 15">Belongs to the PNT beta subunit family.</text>
</comment>
<dbReference type="RefSeq" id="WP_123202053.1">
    <property type="nucleotide sequence ID" value="NZ_RJMB01000015.1"/>
</dbReference>
<feature type="transmembrane region" description="Helical" evidence="16">
    <location>
        <begin position="246"/>
        <end position="264"/>
    </location>
</feature>
<evidence type="ECO:0000256" key="7">
    <source>
        <dbReference type="ARBA" id="ARBA00022519"/>
    </source>
</evidence>
<evidence type="ECO:0000256" key="9">
    <source>
        <dbReference type="ARBA" id="ARBA00022857"/>
    </source>
</evidence>
<keyword evidence="6 15" id="KW-1003">Cell membrane</keyword>
<feature type="transmembrane region" description="Helical" evidence="16">
    <location>
        <begin position="220"/>
        <end position="240"/>
    </location>
</feature>
<proteinExistence type="inferred from homology"/>
<evidence type="ECO:0000256" key="6">
    <source>
        <dbReference type="ARBA" id="ARBA00022475"/>
    </source>
</evidence>
<sequence>MSAVDVLIRLVYLAAAGCFVIGLHLMNSPGTARHGNRVSGLGMAAAVAATLLLLIDSGTVTTTGWIVLGLGILIGAAAGLYSARSVRMTAMPQLVSLFNAVGGGAAALVGAHDFLRFGGAGGELTVAATVAVALDILIGAVAFAGSLVASGKLQGWVPSQPMLLPGRAVLNTALAAIAVAAAGLLVAGRVEVTALTVLVVASLVLGVLTVLAIGGADMPVVVSLLNACTGVAVAMAGFVIENTMLIIAGALVGASGGILTKLMADAMNRSLTAILIGGFGTGDDARGRTTGEERGIQTIEADDAAIRLAYANRVIVVPGYGLAAARAQNELHELAEVLRSGGVRVDYAIHPVAGRMPGHMNVLLAEAKVPYAQMREMGEINPEFPRADVALVIGANDVTNPAARRPGTAISGMPILDVDRAESVLVIKRSMGHGYAGIDNELYTDARTRMFLADAKSALETLTASVKTLVR</sequence>
<dbReference type="PANTHER" id="PTHR44758">
    <property type="entry name" value="NAD(P) TRANSHYDROGENASE SUBUNIT BETA"/>
    <property type="match status" value="1"/>
</dbReference>
<evidence type="ECO:0000313" key="19">
    <source>
        <dbReference type="Proteomes" id="UP000269198"/>
    </source>
</evidence>
<evidence type="ECO:0000256" key="1">
    <source>
        <dbReference type="ARBA" id="ARBA00003943"/>
    </source>
</evidence>
<dbReference type="Proteomes" id="UP000269198">
    <property type="component" value="Unassembled WGS sequence"/>
</dbReference>
<evidence type="ECO:0000256" key="15">
    <source>
        <dbReference type="PIRNR" id="PIRNR000204"/>
    </source>
</evidence>
<feature type="transmembrane region" description="Helical" evidence="16">
    <location>
        <begin position="193"/>
        <end position="213"/>
    </location>
</feature>
<evidence type="ECO:0000256" key="12">
    <source>
        <dbReference type="ARBA" id="ARBA00023027"/>
    </source>
</evidence>
<evidence type="ECO:0000256" key="2">
    <source>
        <dbReference type="ARBA" id="ARBA00004429"/>
    </source>
</evidence>
<keyword evidence="7 15" id="KW-0997">Cell inner membrane</keyword>
<keyword evidence="8 16" id="KW-0812">Transmembrane</keyword>
<dbReference type="InterPro" id="IPR034300">
    <property type="entry name" value="PNTB-like"/>
</dbReference>
<evidence type="ECO:0000256" key="8">
    <source>
        <dbReference type="ARBA" id="ARBA00022692"/>
    </source>
</evidence>
<evidence type="ECO:0000256" key="11">
    <source>
        <dbReference type="ARBA" id="ARBA00022989"/>
    </source>
</evidence>
<comment type="subcellular location">
    <subcellularLocation>
        <location evidence="2">Cell inner membrane</location>
        <topology evidence="2">Multi-pass membrane protein</topology>
    </subcellularLocation>
</comment>
<feature type="transmembrane region" description="Helical" evidence="16">
    <location>
        <begin position="61"/>
        <end position="82"/>
    </location>
</feature>
<evidence type="ECO:0000256" key="10">
    <source>
        <dbReference type="ARBA" id="ARBA00022967"/>
    </source>
</evidence>
<keyword evidence="9 15" id="KW-0521">NADP</keyword>
<keyword evidence="11 16" id="KW-1133">Transmembrane helix</keyword>
<comment type="caution">
    <text evidence="18">The sequence shown here is derived from an EMBL/GenBank/DDBJ whole genome shotgun (WGS) entry which is preliminary data.</text>
</comment>
<evidence type="ECO:0000256" key="5">
    <source>
        <dbReference type="ARBA" id="ARBA00014581"/>
    </source>
</evidence>
<dbReference type="GO" id="GO:0008750">
    <property type="term" value="F:proton-translocating NAD(P)+ transhydrogenase activity"/>
    <property type="evidence" value="ECO:0007669"/>
    <property type="project" value="UniProtKB-EC"/>
</dbReference>
<dbReference type="InterPro" id="IPR029035">
    <property type="entry name" value="DHS-like_NAD/FAD-binding_dom"/>
</dbReference>
<feature type="transmembrane region" description="Helical" evidence="16">
    <location>
        <begin position="38"/>
        <end position="55"/>
    </location>
</feature>
<reference evidence="18 19" key="1">
    <citation type="submission" date="2018-11" db="EMBL/GenBank/DDBJ databases">
        <title>The genome draft of YIM 96095.</title>
        <authorList>
            <person name="Tang S.-K."/>
            <person name="Chunyu W.-X."/>
            <person name="Feng Y.-Z."/>
        </authorList>
    </citation>
    <scope>NUCLEOTIDE SEQUENCE [LARGE SCALE GENOMIC DNA]</scope>
    <source>
        <strain evidence="18 19">YIM 96095</strain>
    </source>
</reference>
<dbReference type="InterPro" id="IPR012136">
    <property type="entry name" value="NADH_DH_b"/>
</dbReference>
<keyword evidence="19" id="KW-1185">Reference proteome</keyword>
<feature type="transmembrane region" description="Helical" evidence="16">
    <location>
        <begin position="6"/>
        <end position="26"/>
    </location>
</feature>
<comment type="function">
    <text evidence="1 15">The transhydrogenation between NADH and NADP is coupled to respiration and ATP hydrolysis and functions as a proton pump across the membrane.</text>
</comment>
<evidence type="ECO:0000256" key="14">
    <source>
        <dbReference type="ARBA" id="ARBA00048202"/>
    </source>
</evidence>
<feature type="transmembrane region" description="Helical" evidence="16">
    <location>
        <begin position="168"/>
        <end position="187"/>
    </location>
</feature>
<feature type="transmembrane region" description="Helical" evidence="16">
    <location>
        <begin position="94"/>
        <end position="112"/>
    </location>
</feature>
<keyword evidence="10 15" id="KW-1278">Translocase</keyword>
<keyword evidence="12 15" id="KW-0520">NAD</keyword>
<evidence type="ECO:0000256" key="13">
    <source>
        <dbReference type="ARBA" id="ARBA00023136"/>
    </source>
</evidence>
<evidence type="ECO:0000256" key="4">
    <source>
        <dbReference type="ARBA" id="ARBA00012943"/>
    </source>
</evidence>
<dbReference type="GO" id="GO:0005886">
    <property type="term" value="C:plasma membrane"/>
    <property type="evidence" value="ECO:0007669"/>
    <property type="project" value="UniProtKB-SubCell"/>
</dbReference>
<dbReference type="PIRSF" id="PIRSF000204">
    <property type="entry name" value="PNTB"/>
    <property type="match status" value="1"/>
</dbReference>
<name>A0A3N0E6X3_9ACTN</name>
<dbReference type="SUPFAM" id="SSF52467">
    <property type="entry name" value="DHS-like NAD/FAD-binding domain"/>
    <property type="match status" value="1"/>
</dbReference>
<evidence type="ECO:0000313" key="18">
    <source>
        <dbReference type="EMBL" id="RNL83594.1"/>
    </source>
</evidence>
<gene>
    <name evidence="18" type="ORF">EFW17_15170</name>
</gene>
<dbReference type="OrthoDB" id="9763786at2"/>
<evidence type="ECO:0000256" key="3">
    <source>
        <dbReference type="ARBA" id="ARBA00007919"/>
    </source>
</evidence>
<dbReference type="EMBL" id="RJMB01000015">
    <property type="protein sequence ID" value="RNL83594.1"/>
    <property type="molecule type" value="Genomic_DNA"/>
</dbReference>
<accession>A0A3N0E6X3</accession>
<dbReference type="Pfam" id="PF02233">
    <property type="entry name" value="PNTB"/>
    <property type="match status" value="1"/>
</dbReference>
<comment type="catalytic activity">
    <reaction evidence="14 15">
        <text>NAD(+) + NADPH + H(+)(in) = NADH + NADP(+) + H(+)(out)</text>
        <dbReference type="Rhea" id="RHEA:47992"/>
        <dbReference type="ChEBI" id="CHEBI:15378"/>
        <dbReference type="ChEBI" id="CHEBI:57540"/>
        <dbReference type="ChEBI" id="CHEBI:57783"/>
        <dbReference type="ChEBI" id="CHEBI:57945"/>
        <dbReference type="ChEBI" id="CHEBI:58349"/>
        <dbReference type="EC" id="7.1.1.1"/>
    </reaction>
</comment>
<evidence type="ECO:0000259" key="17">
    <source>
        <dbReference type="Pfam" id="PF02233"/>
    </source>
</evidence>
<feature type="domain" description="NADP transhydrogenase beta-like" evidence="17">
    <location>
        <begin position="9"/>
        <end position="464"/>
    </location>
</feature>
<dbReference type="PANTHER" id="PTHR44758:SF1">
    <property type="entry name" value="NAD(P) TRANSHYDROGENASE SUBUNIT BETA"/>
    <property type="match status" value="1"/>
</dbReference>
<dbReference type="AlphaFoldDB" id="A0A3N0E6X3"/>
<dbReference type="EC" id="7.1.1.1" evidence="4 15"/>
<feature type="transmembrane region" description="Helical" evidence="16">
    <location>
        <begin position="124"/>
        <end position="148"/>
    </location>
</feature>